<keyword evidence="1" id="KW-0472">Membrane</keyword>
<geneLocation type="plasmid" evidence="2 3">
    <name>pI</name>
</geneLocation>
<dbReference type="AlphaFoldDB" id="A0A5Q4ZHR7"/>
<organism evidence="2 3">
    <name type="scientific">Paraburkholderia dioscoreae</name>
    <dbReference type="NCBI Taxonomy" id="2604047"/>
    <lineage>
        <taxon>Bacteria</taxon>
        <taxon>Pseudomonadati</taxon>
        <taxon>Pseudomonadota</taxon>
        <taxon>Betaproteobacteria</taxon>
        <taxon>Burkholderiales</taxon>
        <taxon>Burkholderiaceae</taxon>
        <taxon>Paraburkholderia</taxon>
    </lineage>
</organism>
<keyword evidence="3" id="KW-1185">Reference proteome</keyword>
<dbReference type="EMBL" id="LR699555">
    <property type="protein sequence ID" value="VVD30927.1"/>
    <property type="molecule type" value="Genomic_DNA"/>
</dbReference>
<reference evidence="2 3" key="1">
    <citation type="submission" date="2019-08" db="EMBL/GenBank/DDBJ databases">
        <authorList>
            <person name="Herpell B J."/>
        </authorList>
    </citation>
    <scope>NUCLEOTIDE SEQUENCE [LARGE SCALE GENOMIC DNA]</scope>
    <source>
        <strain evidence="3">Msb3</strain>
        <plasmid evidence="2 3">pI</plasmid>
    </source>
</reference>
<sequence length="85" mass="9165">MKALTNRLLSRLAVRGQHTVLHAGVITLVATAIFMMYTAGEMGPMGPLIIALSFYVVFAAVMIEVILGAFALSRKLAQAGLRRFS</sequence>
<dbReference type="RefSeq" id="WP_165189870.1">
    <property type="nucleotide sequence ID" value="NZ_LR699555.1"/>
</dbReference>
<protein>
    <submittedName>
        <fullName evidence="2">Uncharacterized protein</fullName>
    </submittedName>
</protein>
<evidence type="ECO:0000313" key="3">
    <source>
        <dbReference type="Proteomes" id="UP000325811"/>
    </source>
</evidence>
<keyword evidence="1" id="KW-0812">Transmembrane</keyword>
<evidence type="ECO:0000313" key="2">
    <source>
        <dbReference type="EMBL" id="VVD30927.1"/>
    </source>
</evidence>
<keyword evidence="2" id="KW-0614">Plasmid</keyword>
<dbReference type="Proteomes" id="UP000325811">
    <property type="component" value="Plasmid pI"/>
</dbReference>
<evidence type="ECO:0000256" key="1">
    <source>
        <dbReference type="SAM" id="Phobius"/>
    </source>
</evidence>
<dbReference type="KEGG" id="pdio:PDMSB3_0091.2"/>
<accession>A0A5Q4ZHR7</accession>
<keyword evidence="1" id="KW-1133">Transmembrane helix</keyword>
<gene>
    <name evidence="2" type="ORF">PDMSB3_0091</name>
</gene>
<feature type="transmembrane region" description="Helical" evidence="1">
    <location>
        <begin position="20"/>
        <end position="39"/>
    </location>
</feature>
<proteinExistence type="predicted"/>
<name>A0A5Q4ZHR7_9BURK</name>
<feature type="transmembrane region" description="Helical" evidence="1">
    <location>
        <begin position="45"/>
        <end position="72"/>
    </location>
</feature>